<dbReference type="InterPro" id="IPR011043">
    <property type="entry name" value="Gal_Oxase/kelch_b-propeller"/>
</dbReference>
<dbReference type="Proteomes" id="UP000037460">
    <property type="component" value="Unassembled WGS sequence"/>
</dbReference>
<organism evidence="6 7">
    <name type="scientific">Chrysochromulina tobinii</name>
    <dbReference type="NCBI Taxonomy" id="1460289"/>
    <lineage>
        <taxon>Eukaryota</taxon>
        <taxon>Haptista</taxon>
        <taxon>Haptophyta</taxon>
        <taxon>Prymnesiophyceae</taxon>
        <taxon>Prymnesiales</taxon>
        <taxon>Chrysochromulinaceae</taxon>
        <taxon>Chrysochromulina</taxon>
    </lineage>
</organism>
<proteinExistence type="predicted"/>
<gene>
    <name evidence="6" type="ORF">Ctob_015182</name>
</gene>
<dbReference type="GO" id="GO:0003924">
    <property type="term" value="F:GTPase activity"/>
    <property type="evidence" value="ECO:0007669"/>
    <property type="project" value="InterPro"/>
</dbReference>
<keyword evidence="5" id="KW-0472">Membrane</keyword>
<dbReference type="SUPFAM" id="SSF117281">
    <property type="entry name" value="Kelch motif"/>
    <property type="match status" value="1"/>
</dbReference>
<comment type="subcellular location">
    <subcellularLocation>
        <location evidence="1">Endomembrane system</location>
    </subcellularLocation>
</comment>
<dbReference type="PANTHER" id="PTHR46093">
    <property type="entry name" value="ACYL-COA-BINDING DOMAIN-CONTAINING PROTEIN 5"/>
    <property type="match status" value="1"/>
</dbReference>
<dbReference type="PANTHER" id="PTHR46093:SF18">
    <property type="entry name" value="FIBRONECTIN TYPE-III DOMAIN-CONTAINING PROTEIN"/>
    <property type="match status" value="1"/>
</dbReference>
<dbReference type="FunFam" id="3.40.50.300:FF:000586">
    <property type="entry name" value="Rab family GTPase"/>
    <property type="match status" value="1"/>
</dbReference>
<keyword evidence="3" id="KW-0677">Repeat</keyword>
<protein>
    <submittedName>
        <fullName evidence="6">Ras-related protein orab-1</fullName>
    </submittedName>
</protein>
<dbReference type="SMART" id="SM00173">
    <property type="entry name" value="RAS"/>
    <property type="match status" value="1"/>
</dbReference>
<dbReference type="NCBIfam" id="TIGR00231">
    <property type="entry name" value="small_GTP"/>
    <property type="match status" value="1"/>
</dbReference>
<evidence type="ECO:0000256" key="3">
    <source>
        <dbReference type="ARBA" id="ARBA00022737"/>
    </source>
</evidence>
<keyword evidence="4" id="KW-0547">Nucleotide-binding</keyword>
<dbReference type="Pfam" id="PF00071">
    <property type="entry name" value="Ras"/>
    <property type="match status" value="1"/>
</dbReference>
<dbReference type="AlphaFoldDB" id="A0A0M0K237"/>
<dbReference type="SUPFAM" id="SSF50965">
    <property type="entry name" value="Galactose oxidase, central domain"/>
    <property type="match status" value="1"/>
</dbReference>
<dbReference type="EMBL" id="JWZX01001660">
    <property type="protein sequence ID" value="KOO32875.1"/>
    <property type="molecule type" value="Genomic_DNA"/>
</dbReference>
<evidence type="ECO:0000256" key="5">
    <source>
        <dbReference type="ARBA" id="ARBA00023136"/>
    </source>
</evidence>
<evidence type="ECO:0000256" key="1">
    <source>
        <dbReference type="ARBA" id="ARBA00004308"/>
    </source>
</evidence>
<dbReference type="GO" id="GO:0012505">
    <property type="term" value="C:endomembrane system"/>
    <property type="evidence" value="ECO:0007669"/>
    <property type="project" value="UniProtKB-SubCell"/>
</dbReference>
<evidence type="ECO:0000256" key="2">
    <source>
        <dbReference type="ARBA" id="ARBA00022441"/>
    </source>
</evidence>
<evidence type="ECO:0000313" key="6">
    <source>
        <dbReference type="EMBL" id="KOO32875.1"/>
    </source>
</evidence>
<name>A0A0M0K237_9EUKA</name>
<reference evidence="7" key="1">
    <citation type="journal article" date="2015" name="PLoS Genet.">
        <title>Genome Sequence and Transcriptome Analyses of Chrysochromulina tobin: Metabolic Tools for Enhanced Algal Fitness in the Prominent Order Prymnesiales (Haptophyceae).</title>
        <authorList>
            <person name="Hovde B.T."/>
            <person name="Deodato C.R."/>
            <person name="Hunsperger H.M."/>
            <person name="Ryken S.A."/>
            <person name="Yost W."/>
            <person name="Jha R.K."/>
            <person name="Patterson J."/>
            <person name="Monnat R.J. Jr."/>
            <person name="Barlow S.B."/>
            <person name="Starkenburg S.R."/>
            <person name="Cattolico R.A."/>
        </authorList>
    </citation>
    <scope>NUCLEOTIDE SEQUENCE</scope>
    <source>
        <strain evidence="7">CCMP291</strain>
    </source>
</reference>
<dbReference type="CDD" id="cd00154">
    <property type="entry name" value="Rab"/>
    <property type="match status" value="1"/>
</dbReference>
<dbReference type="SMART" id="SM00177">
    <property type="entry name" value="ARF"/>
    <property type="match status" value="1"/>
</dbReference>
<comment type="caution">
    <text evidence="6">The sequence shown here is derived from an EMBL/GenBank/DDBJ whole genome shotgun (WGS) entry which is preliminary data.</text>
</comment>
<sequence>MASSARQEDEDKDVEVRCSARVSAGRTPGERSLHSCTLHTVEGRRIVYLYGGRSKSGGTLDDLHVLDLDANVWSSPKIKGNKPAGRYGHSAVVHGESLFVFGGQSKVRSSDGMRAAAETEVCAELHAYHAPTMEWKELNGEYKEFDSPSPRCKAASCLIPERHGQAKMLVFGGCNGAEVALNDLYTLDLASSTWSTPTASGTVPSARYGHSATLLPAVRKVIVLGGTCGLSREGATDPEFPQHRTTAYLCPMTVHVLDIDAMAWSTVTCKNAGTGAEPPPRAYHSAALLGKNLFVTGGQVQHGHLAQTHYIHGAYILEVVENQWEHNTIKGDSFIPYPGCALLAHTACAIDSSGMIIFGGALEMASGFDCVNTFWDVATDAKQKLNPSELPMPVGTSGLYNTMFKLLVVGDAGVGKTCLIHRFVDDVFSSTGKSTVGVDFKATTIEMDGKQVQLQVWDTAGQERFRALTTSYYRGAHGVILVYDVTAQSSFDHLQTWIKDVELYSGEEAMKMLIGNKDDNDLKCVDTEAAREFAKEHQMLFMEASAMRATNVSAAFRLLVTEIMHQADTLASQPPAFEHKLKVNAERTRRAQTGCQGMCG</sequence>
<dbReference type="Gene3D" id="2.120.10.80">
    <property type="entry name" value="Kelch-type beta propeller"/>
    <property type="match status" value="1"/>
</dbReference>
<dbReference type="Pfam" id="PF24681">
    <property type="entry name" value="Kelch_KLHDC2_KLHL20_DRC7"/>
    <property type="match status" value="2"/>
</dbReference>
<dbReference type="InterPro" id="IPR001806">
    <property type="entry name" value="Small_GTPase"/>
</dbReference>
<dbReference type="InterPro" id="IPR027417">
    <property type="entry name" value="P-loop_NTPase"/>
</dbReference>
<dbReference type="SMART" id="SM00175">
    <property type="entry name" value="RAB"/>
    <property type="match status" value="1"/>
</dbReference>
<evidence type="ECO:0000256" key="4">
    <source>
        <dbReference type="ARBA" id="ARBA00022741"/>
    </source>
</evidence>
<dbReference type="InterPro" id="IPR015915">
    <property type="entry name" value="Kelch-typ_b-propeller"/>
</dbReference>
<dbReference type="PROSITE" id="PS51419">
    <property type="entry name" value="RAB"/>
    <property type="match status" value="1"/>
</dbReference>
<dbReference type="GO" id="GO:0005525">
    <property type="term" value="F:GTP binding"/>
    <property type="evidence" value="ECO:0007669"/>
    <property type="project" value="InterPro"/>
</dbReference>
<dbReference type="Gene3D" id="3.40.50.300">
    <property type="entry name" value="P-loop containing nucleotide triphosphate hydrolases"/>
    <property type="match status" value="1"/>
</dbReference>
<accession>A0A0M0K237</accession>
<dbReference type="SMART" id="SM00174">
    <property type="entry name" value="RHO"/>
    <property type="match status" value="1"/>
</dbReference>
<dbReference type="SMART" id="SM00176">
    <property type="entry name" value="RAN"/>
    <property type="match status" value="1"/>
</dbReference>
<keyword evidence="7" id="KW-1185">Reference proteome</keyword>
<dbReference type="PROSITE" id="PS51421">
    <property type="entry name" value="RAS"/>
    <property type="match status" value="1"/>
</dbReference>
<dbReference type="InterPro" id="IPR005225">
    <property type="entry name" value="Small_GTP-bd"/>
</dbReference>
<dbReference type="SUPFAM" id="SSF52540">
    <property type="entry name" value="P-loop containing nucleoside triphosphate hydrolases"/>
    <property type="match status" value="1"/>
</dbReference>
<dbReference type="OrthoDB" id="194079at2759"/>
<dbReference type="PRINTS" id="PR00449">
    <property type="entry name" value="RASTRNSFRMNG"/>
</dbReference>
<evidence type="ECO:0000313" key="7">
    <source>
        <dbReference type="Proteomes" id="UP000037460"/>
    </source>
</evidence>
<keyword evidence="2" id="KW-0880">Kelch repeat</keyword>